<dbReference type="Pfam" id="PF00069">
    <property type="entry name" value="Pkinase"/>
    <property type="match status" value="1"/>
</dbReference>
<keyword evidence="5" id="KW-0067">ATP-binding</keyword>
<feature type="region of interest" description="Disordered" evidence="6">
    <location>
        <begin position="112"/>
        <end position="134"/>
    </location>
</feature>
<keyword evidence="2" id="KW-0808">Transferase</keyword>
<dbReference type="PANTHER" id="PTHR24342">
    <property type="entry name" value="SERINE/THREONINE-PROTEIN KINASE 17"/>
    <property type="match status" value="1"/>
</dbReference>
<keyword evidence="10" id="KW-1185">Reference proteome</keyword>
<keyword evidence="3" id="KW-0547">Nucleotide-binding</keyword>
<keyword evidence="4 9" id="KW-0418">Kinase</keyword>
<feature type="region of interest" description="Disordered" evidence="6">
    <location>
        <begin position="227"/>
        <end position="279"/>
    </location>
</feature>
<feature type="compositionally biased region" description="Polar residues" evidence="6">
    <location>
        <begin position="403"/>
        <end position="412"/>
    </location>
</feature>
<dbReference type="EMBL" id="LUCM01000474">
    <property type="protein sequence ID" value="KAA0200507.1"/>
    <property type="molecule type" value="Genomic_DNA"/>
</dbReference>
<dbReference type="InterPro" id="IPR011009">
    <property type="entry name" value="Kinase-like_dom_sf"/>
</dbReference>
<dbReference type="InterPro" id="IPR000719">
    <property type="entry name" value="Prot_kinase_dom"/>
</dbReference>
<evidence type="ECO:0000256" key="4">
    <source>
        <dbReference type="ARBA" id="ARBA00022777"/>
    </source>
</evidence>
<name>A0A8E0VPJ4_9TREM</name>
<evidence type="ECO:0000259" key="8">
    <source>
        <dbReference type="PROSITE" id="PS50011"/>
    </source>
</evidence>
<evidence type="ECO:0000256" key="2">
    <source>
        <dbReference type="ARBA" id="ARBA00022679"/>
    </source>
</evidence>
<evidence type="ECO:0000256" key="3">
    <source>
        <dbReference type="ARBA" id="ARBA00022741"/>
    </source>
</evidence>
<feature type="domain" description="Protein kinase" evidence="8">
    <location>
        <begin position="1"/>
        <end position="76"/>
    </location>
</feature>
<feature type="compositionally biased region" description="Polar residues" evidence="6">
    <location>
        <begin position="243"/>
        <end position="262"/>
    </location>
</feature>
<evidence type="ECO:0000256" key="7">
    <source>
        <dbReference type="SAM" id="SignalP"/>
    </source>
</evidence>
<dbReference type="GO" id="GO:0043065">
    <property type="term" value="P:positive regulation of apoptotic process"/>
    <property type="evidence" value="ECO:0007669"/>
    <property type="project" value="TreeGrafter"/>
</dbReference>
<dbReference type="SUPFAM" id="SSF56112">
    <property type="entry name" value="Protein kinase-like (PK-like)"/>
    <property type="match status" value="1"/>
</dbReference>
<feature type="signal peptide" evidence="7">
    <location>
        <begin position="1"/>
        <end position="20"/>
    </location>
</feature>
<feature type="region of interest" description="Disordered" evidence="6">
    <location>
        <begin position="403"/>
        <end position="430"/>
    </location>
</feature>
<dbReference type="PANTHER" id="PTHR24342:SF12">
    <property type="entry name" value="DEATH-ASSOCIATED PROTEIN KINASE RELATED"/>
    <property type="match status" value="1"/>
</dbReference>
<evidence type="ECO:0000256" key="1">
    <source>
        <dbReference type="ARBA" id="ARBA00022527"/>
    </source>
</evidence>
<evidence type="ECO:0000313" key="10">
    <source>
        <dbReference type="Proteomes" id="UP000728185"/>
    </source>
</evidence>
<sequence length="470" mass="52345">MWSLGVLTYFLLTGVSPFLAEEKEITMQNVTHGPINFPDELFATRSPEALSFVQGLLIRKPSARLTAEQCLQHPWLCNGHDSAIDLVSCSPCSDADTFASFSDEVNLFADSEHSDHELKSSQKEGDQSKIENGDHSAIVPRTQPIIHSSGETTSWSPWHRGYFGDLLVHAKGSTKSAVIKSAREISAIPLHLALLWAKQLRNLNHLDNLNPVLLHLSRLSLHHIDQRESAPEETVEIPRHISISDTPASSTGEQGTSRTVSSCAAPKRRNPSLPSSTERRPRYCVEMHMKFHMPTTQQLSLATENACSTLIYIPGSNSSILGRSSYSLFRGLENGPQSIRNNLSLLHRNHMSASLDCLYLVPFKSALLLSPSRTPLDSSQSHKSKLTRSQLCWQGTEAHEPINNDSLYSNSHRPLAQTGPQEWRPPSKPNVTFSRLARSIRETLTRAARFITSPSVWSMFNLHRPSNTRT</sequence>
<evidence type="ECO:0000256" key="6">
    <source>
        <dbReference type="SAM" id="MobiDB-lite"/>
    </source>
</evidence>
<dbReference type="Gene3D" id="1.10.510.10">
    <property type="entry name" value="Transferase(Phosphotransferase) domain 1"/>
    <property type="match status" value="1"/>
</dbReference>
<comment type="caution">
    <text evidence="9">The sequence shown here is derived from an EMBL/GenBank/DDBJ whole genome shotgun (WGS) entry which is preliminary data.</text>
</comment>
<reference evidence="9" key="1">
    <citation type="submission" date="2019-05" db="EMBL/GenBank/DDBJ databases">
        <title>Annotation for the trematode Fasciolopsis buski.</title>
        <authorList>
            <person name="Choi Y.-J."/>
        </authorList>
    </citation>
    <scope>NUCLEOTIDE SEQUENCE</scope>
    <source>
        <strain evidence="9">HT</strain>
        <tissue evidence="9">Whole worm</tissue>
    </source>
</reference>
<proteinExistence type="predicted"/>
<keyword evidence="1" id="KW-0723">Serine/threonine-protein kinase</keyword>
<feature type="chain" id="PRO_5034888681" evidence="7">
    <location>
        <begin position="21"/>
        <end position="470"/>
    </location>
</feature>
<dbReference type="PROSITE" id="PS50011">
    <property type="entry name" value="PROTEIN_KINASE_DOM"/>
    <property type="match status" value="1"/>
</dbReference>
<dbReference type="OrthoDB" id="74764at2759"/>
<organism evidence="9 10">
    <name type="scientific">Fasciolopsis buskii</name>
    <dbReference type="NCBI Taxonomy" id="27845"/>
    <lineage>
        <taxon>Eukaryota</taxon>
        <taxon>Metazoa</taxon>
        <taxon>Spiralia</taxon>
        <taxon>Lophotrochozoa</taxon>
        <taxon>Platyhelminthes</taxon>
        <taxon>Trematoda</taxon>
        <taxon>Digenea</taxon>
        <taxon>Plagiorchiida</taxon>
        <taxon>Echinostomata</taxon>
        <taxon>Echinostomatoidea</taxon>
        <taxon>Fasciolidae</taxon>
        <taxon>Fasciolopsis</taxon>
    </lineage>
</organism>
<evidence type="ECO:0000313" key="9">
    <source>
        <dbReference type="EMBL" id="KAA0200507.1"/>
    </source>
</evidence>
<accession>A0A8E0VPJ4</accession>
<dbReference type="GO" id="GO:0005634">
    <property type="term" value="C:nucleus"/>
    <property type="evidence" value="ECO:0007669"/>
    <property type="project" value="TreeGrafter"/>
</dbReference>
<dbReference type="GO" id="GO:0004674">
    <property type="term" value="F:protein serine/threonine kinase activity"/>
    <property type="evidence" value="ECO:0007669"/>
    <property type="project" value="UniProtKB-KW"/>
</dbReference>
<evidence type="ECO:0000256" key="5">
    <source>
        <dbReference type="ARBA" id="ARBA00022840"/>
    </source>
</evidence>
<keyword evidence="7" id="KW-0732">Signal</keyword>
<gene>
    <name evidence="9" type="ORF">FBUS_06938</name>
</gene>
<dbReference type="Proteomes" id="UP000728185">
    <property type="component" value="Unassembled WGS sequence"/>
</dbReference>
<dbReference type="GO" id="GO:0005524">
    <property type="term" value="F:ATP binding"/>
    <property type="evidence" value="ECO:0007669"/>
    <property type="project" value="UniProtKB-KW"/>
</dbReference>
<dbReference type="GO" id="GO:0035556">
    <property type="term" value="P:intracellular signal transduction"/>
    <property type="evidence" value="ECO:0007669"/>
    <property type="project" value="TreeGrafter"/>
</dbReference>
<protein>
    <submittedName>
        <fullName evidence="9">Serine/threonine-protein kinase 17B</fullName>
    </submittedName>
</protein>
<dbReference type="AlphaFoldDB" id="A0A8E0VPJ4"/>